<evidence type="ECO:0000256" key="5">
    <source>
        <dbReference type="ARBA" id="ARBA00023002"/>
    </source>
</evidence>
<keyword evidence="3" id="KW-0285">Flavoprotein</keyword>
<evidence type="ECO:0000259" key="8">
    <source>
        <dbReference type="Pfam" id="PF01180"/>
    </source>
</evidence>
<dbReference type="EMBL" id="VIGI01000013">
    <property type="protein sequence ID" value="KAB8292478.1"/>
    <property type="molecule type" value="Genomic_DNA"/>
</dbReference>
<comment type="caution">
    <text evidence="9">The sequence shown here is derived from an EMBL/GenBank/DDBJ whole genome shotgun (WGS) entry which is preliminary data.</text>
</comment>
<keyword evidence="7" id="KW-0812">Transmembrane</keyword>
<evidence type="ECO:0000256" key="2">
    <source>
        <dbReference type="ARBA" id="ARBA00004725"/>
    </source>
</evidence>
<dbReference type="InterPro" id="IPR050074">
    <property type="entry name" value="DHO_dehydrogenase"/>
</dbReference>
<evidence type="ECO:0000256" key="4">
    <source>
        <dbReference type="ARBA" id="ARBA00022643"/>
    </source>
</evidence>
<dbReference type="OrthoDB" id="14784at2759"/>
<comment type="cofactor">
    <cofactor evidence="1">
        <name>FMN</name>
        <dbReference type="ChEBI" id="CHEBI:58210"/>
    </cofactor>
</comment>
<dbReference type="InterPro" id="IPR013785">
    <property type="entry name" value="Aldolase_TIM"/>
</dbReference>
<keyword evidence="7" id="KW-1133">Transmembrane helix</keyword>
<evidence type="ECO:0000313" key="9">
    <source>
        <dbReference type="EMBL" id="KAB8292478.1"/>
    </source>
</evidence>
<gene>
    <name evidence="9" type="ORF">EYC80_008192</name>
</gene>
<dbReference type="GO" id="GO:0004152">
    <property type="term" value="F:dihydroorotate dehydrogenase activity"/>
    <property type="evidence" value="ECO:0007669"/>
    <property type="project" value="InterPro"/>
</dbReference>
<evidence type="ECO:0000256" key="7">
    <source>
        <dbReference type="SAM" id="Phobius"/>
    </source>
</evidence>
<dbReference type="Pfam" id="PF01180">
    <property type="entry name" value="DHO_dh"/>
    <property type="match status" value="2"/>
</dbReference>
<keyword evidence="6 7" id="KW-0472">Membrane</keyword>
<keyword evidence="10" id="KW-1185">Reference proteome</keyword>
<feature type="domain" description="Dihydroorotate dehydrogenase catalytic" evidence="8">
    <location>
        <begin position="439"/>
        <end position="494"/>
    </location>
</feature>
<evidence type="ECO:0000256" key="1">
    <source>
        <dbReference type="ARBA" id="ARBA00001917"/>
    </source>
</evidence>
<dbReference type="CDD" id="cd04738">
    <property type="entry name" value="DHOD_2_like"/>
    <property type="match status" value="1"/>
</dbReference>
<evidence type="ECO:0000313" key="10">
    <source>
        <dbReference type="Proteomes" id="UP000326757"/>
    </source>
</evidence>
<keyword evidence="5" id="KW-0560">Oxidoreductase</keyword>
<protein>
    <recommendedName>
        <fullName evidence="8">Dihydroorotate dehydrogenase catalytic domain-containing protein</fullName>
    </recommendedName>
</protein>
<feature type="transmembrane region" description="Helical" evidence="7">
    <location>
        <begin position="569"/>
        <end position="588"/>
    </location>
</feature>
<dbReference type="SUPFAM" id="SSF51395">
    <property type="entry name" value="FMN-linked oxidoreductases"/>
    <property type="match status" value="1"/>
</dbReference>
<name>A0A5N6JTS5_MONLA</name>
<dbReference type="PANTHER" id="PTHR48109:SF4">
    <property type="entry name" value="DIHYDROOROTATE DEHYDROGENASE (QUINONE), MITOCHONDRIAL"/>
    <property type="match status" value="1"/>
</dbReference>
<dbReference type="GO" id="GO:0005743">
    <property type="term" value="C:mitochondrial inner membrane"/>
    <property type="evidence" value="ECO:0007669"/>
    <property type="project" value="TreeGrafter"/>
</dbReference>
<dbReference type="GO" id="GO:0006207">
    <property type="term" value="P:'de novo' pyrimidine nucleobase biosynthetic process"/>
    <property type="evidence" value="ECO:0007669"/>
    <property type="project" value="InterPro"/>
</dbReference>
<dbReference type="FunFam" id="3.20.20.70:FF:000575">
    <property type="match status" value="1"/>
</dbReference>
<evidence type="ECO:0000256" key="6">
    <source>
        <dbReference type="ARBA" id="ARBA00023136"/>
    </source>
</evidence>
<dbReference type="PANTHER" id="PTHR48109">
    <property type="entry name" value="DIHYDROOROTATE DEHYDROGENASE (QUINONE), MITOCHONDRIAL-RELATED"/>
    <property type="match status" value="1"/>
</dbReference>
<evidence type="ECO:0000256" key="3">
    <source>
        <dbReference type="ARBA" id="ARBA00022630"/>
    </source>
</evidence>
<dbReference type="GO" id="GO:0009220">
    <property type="term" value="P:pyrimidine ribonucleotide biosynthetic process"/>
    <property type="evidence" value="ECO:0007669"/>
    <property type="project" value="TreeGrafter"/>
</dbReference>
<accession>A0A5N6JTS5</accession>
<dbReference type="InterPro" id="IPR005719">
    <property type="entry name" value="Dihydroorotate_DH_2"/>
</dbReference>
<dbReference type="Proteomes" id="UP000326757">
    <property type="component" value="Unassembled WGS sequence"/>
</dbReference>
<feature type="domain" description="Dihydroorotate dehydrogenase catalytic" evidence="8">
    <location>
        <begin position="121"/>
        <end position="404"/>
    </location>
</feature>
<dbReference type="Gene3D" id="3.20.20.70">
    <property type="entry name" value="Aldolase class I"/>
    <property type="match status" value="2"/>
</dbReference>
<reference evidence="9 10" key="1">
    <citation type="submission" date="2019-06" db="EMBL/GenBank/DDBJ databases">
        <title>Genome Sequence of the Brown Rot Fungal Pathogen Monilinia laxa.</title>
        <authorList>
            <person name="De Miccolis Angelini R.M."/>
            <person name="Landi L."/>
            <person name="Abate D."/>
            <person name="Pollastro S."/>
            <person name="Romanazzi G."/>
            <person name="Faretra F."/>
        </authorList>
    </citation>
    <scope>NUCLEOTIDE SEQUENCE [LARGE SCALE GENOMIC DNA]</scope>
    <source>
        <strain evidence="9 10">Mlax316</strain>
    </source>
</reference>
<organism evidence="9 10">
    <name type="scientific">Monilinia laxa</name>
    <name type="common">Brown rot fungus</name>
    <name type="synonym">Sclerotinia laxa</name>
    <dbReference type="NCBI Taxonomy" id="61186"/>
    <lineage>
        <taxon>Eukaryota</taxon>
        <taxon>Fungi</taxon>
        <taxon>Dikarya</taxon>
        <taxon>Ascomycota</taxon>
        <taxon>Pezizomycotina</taxon>
        <taxon>Leotiomycetes</taxon>
        <taxon>Helotiales</taxon>
        <taxon>Sclerotiniaceae</taxon>
        <taxon>Monilinia</taxon>
    </lineage>
</organism>
<dbReference type="FunFam" id="3.20.20.70:FF:000242">
    <property type="entry name" value="Dihydroorotate reductase PyrE"/>
    <property type="match status" value="1"/>
</dbReference>
<sequence length="670" mass="74124">MSNPLLRTLRTSRPILSSSPSRISTKRFSSTNTETSTILTRSKNILFGTSIALSLGFGYLYITDTRASIHQWLVVPALRAIYSDAEEAHHVGTKALKTLYSFGLHPRDRSFRDGNTDKADLSVEVWGQRLQNPIGTSAGIDKLAEVPDALFAMGPAIVEVGGCTPLAQEGNPKPRVFRIPSQNALINRYGLNSKGADDMAMRLRERVRLYAYQNGLGVGEDAERKVLNGDAGVPPGSLVDGKLLAVQVAKNKDTNGDDIEAVKRDYVYCVERLAPYADILVVNVSSPNTPGLRTLQKVEPLSRILDGVVGAAKSVDRKTKPRVMVKVSPDEDQDEQLEGIVEAIWRSGVDGVIVGNTTNRRDKLIPDDIKISARESRILEEQGGFSGPPMFERTLSLVKRYRALLDQGPPQQDTTVQPNEDGVASTIAEKAKSLTVNKELKNNDQKVVFATGGITNGKQALEILNAGASVAQVYTALVYGGVGTITRIKTEISNEISKNIPSILPPLAYTSSLYAAISHPSHLIPSQLTFKSSTRKKDIIYICQRIEYLPLSDHVMFRSFVPFGYPSSFLFPYALVCYFAPFLAYTYLRISNPFVINNQILSFPEKPHKVHKFIKERRVSFSFLVEIMIMIKSPSKDQKTKNYIKFKCEVDHNTSNALPFPRRFVCVVVL</sequence>
<keyword evidence="4" id="KW-0288">FMN</keyword>
<dbReference type="AlphaFoldDB" id="A0A5N6JTS5"/>
<proteinExistence type="predicted"/>
<dbReference type="InterPro" id="IPR005720">
    <property type="entry name" value="Dihydroorotate_DH_cat"/>
</dbReference>
<comment type="pathway">
    <text evidence="2">Pyrimidine metabolism; UMP biosynthesis via de novo pathway.</text>
</comment>
<dbReference type="NCBIfam" id="TIGR01036">
    <property type="entry name" value="pyrD_sub2"/>
    <property type="match status" value="1"/>
</dbReference>